<keyword evidence="1" id="KW-0472">Membrane</keyword>
<sequence length="74" mass="8273">MDFNKIIKFRIGSEDWEIPLGTLLLLLIITLILMIGGAYMGFKFGERQFPEGKPIGVLGSFTIDKPTIMNLVSL</sequence>
<gene>
    <name evidence="2" type="ORF">EGN73_06925</name>
</gene>
<keyword evidence="1" id="KW-0812">Transmembrane</keyword>
<proteinExistence type="predicted"/>
<keyword evidence="3" id="KW-1185">Reference proteome</keyword>
<dbReference type="AlphaFoldDB" id="A0A951MD70"/>
<evidence type="ECO:0000313" key="2">
    <source>
        <dbReference type="EMBL" id="MBW3467545.1"/>
    </source>
</evidence>
<evidence type="ECO:0000256" key="1">
    <source>
        <dbReference type="SAM" id="Phobius"/>
    </source>
</evidence>
<comment type="caution">
    <text evidence="2">The sequence shown here is derived from an EMBL/GenBank/DDBJ whole genome shotgun (WGS) entry which is preliminary data.</text>
</comment>
<protein>
    <submittedName>
        <fullName evidence="2">Uncharacterized protein</fullName>
    </submittedName>
</protein>
<reference evidence="2 3" key="1">
    <citation type="journal article" date="2020" name="Syst. Appl. Microbiol.">
        <title>Arthrospiribacter ruber gen. nov., sp. nov., a novel bacterium isolated from Arthrospira cultures.</title>
        <authorList>
            <person name="Waleron M."/>
            <person name="Misztak A."/>
            <person name="Waleron M.M."/>
            <person name="Furmaniak M."/>
            <person name="Mrozik A."/>
            <person name="Waleron K."/>
        </authorList>
    </citation>
    <scope>NUCLEOTIDE SEQUENCE [LARGE SCALE GENOMIC DNA]</scope>
    <source>
        <strain evidence="2 3">DPMB0001</strain>
    </source>
</reference>
<organism evidence="2 3">
    <name type="scientific">Arthrospiribacter ruber</name>
    <dbReference type="NCBI Taxonomy" id="2487934"/>
    <lineage>
        <taxon>Bacteria</taxon>
        <taxon>Pseudomonadati</taxon>
        <taxon>Bacteroidota</taxon>
        <taxon>Cytophagia</taxon>
        <taxon>Cytophagales</taxon>
        <taxon>Cyclobacteriaceae</taxon>
        <taxon>Arthrospiribacter</taxon>
    </lineage>
</organism>
<keyword evidence="1" id="KW-1133">Transmembrane helix</keyword>
<accession>A0A951MD70</accession>
<dbReference type="EMBL" id="RPHB01000003">
    <property type="protein sequence ID" value="MBW3467545.1"/>
    <property type="molecule type" value="Genomic_DNA"/>
</dbReference>
<dbReference type="Proteomes" id="UP000727490">
    <property type="component" value="Unassembled WGS sequence"/>
</dbReference>
<feature type="transmembrane region" description="Helical" evidence="1">
    <location>
        <begin position="20"/>
        <end position="42"/>
    </location>
</feature>
<evidence type="ECO:0000313" key="3">
    <source>
        <dbReference type="Proteomes" id="UP000727490"/>
    </source>
</evidence>
<dbReference type="RefSeq" id="WP_219288452.1">
    <property type="nucleotide sequence ID" value="NZ_RPHB01000003.1"/>
</dbReference>
<name>A0A951MD70_9BACT</name>